<evidence type="ECO:0008006" key="4">
    <source>
        <dbReference type="Google" id="ProtNLM"/>
    </source>
</evidence>
<proteinExistence type="predicted"/>
<name>A0A150WZE7_9BACT</name>
<dbReference type="GO" id="GO:0008081">
    <property type="term" value="F:phosphoric diester hydrolase activity"/>
    <property type="evidence" value="ECO:0007669"/>
    <property type="project" value="InterPro"/>
</dbReference>
<dbReference type="CDD" id="cd08577">
    <property type="entry name" value="PI-PLCc_GDPD_SF_unchar3"/>
    <property type="match status" value="1"/>
</dbReference>
<keyword evidence="1" id="KW-0732">Signal</keyword>
<sequence>MINLQRISIFCCLLTFSCFVYAQNPLPKSHAHNDYDHERPLLDAHSFGFTSIEADVFEVNGELFVAHDFEDISEDRTLEALYFQPLDSIVKANAGRVYKGSELPFYLMVDFKNDADASYIALAKLQKKYTHLFTKLGETEVDKDGAVTLFISGQRPIGLVNNNPELAALDGRPNDLGKGYRTHIMPVISVGFRTYSKWNGEGKLPKEDRKKIKELVKQTHAEGKKLRFWAIPDNQNSWEQMEKLGVDFINTDKLEEFYWWRTGSK</sequence>
<keyword evidence="3" id="KW-1185">Reference proteome</keyword>
<feature type="signal peptide" evidence="1">
    <location>
        <begin position="1"/>
        <end position="22"/>
    </location>
</feature>
<accession>A0A150WZE7</accession>
<feature type="chain" id="PRO_5007574007" description="Alkaline phosphatase" evidence="1">
    <location>
        <begin position="23"/>
        <end position="265"/>
    </location>
</feature>
<evidence type="ECO:0000256" key="1">
    <source>
        <dbReference type="SAM" id="SignalP"/>
    </source>
</evidence>
<organism evidence="2 3">
    <name type="scientific">Roseivirga spongicola</name>
    <dbReference type="NCBI Taxonomy" id="333140"/>
    <lineage>
        <taxon>Bacteria</taxon>
        <taxon>Pseudomonadati</taxon>
        <taxon>Bacteroidota</taxon>
        <taxon>Cytophagia</taxon>
        <taxon>Cytophagales</taxon>
        <taxon>Roseivirgaceae</taxon>
        <taxon>Roseivirga</taxon>
    </lineage>
</organism>
<protein>
    <recommendedName>
        <fullName evidence="4">Alkaline phosphatase</fullName>
    </recommendedName>
</protein>
<comment type="caution">
    <text evidence="2">The sequence shown here is derived from an EMBL/GenBank/DDBJ whole genome shotgun (WGS) entry which is preliminary data.</text>
</comment>
<dbReference type="STRING" id="333140.AWW68_17750"/>
<dbReference type="PROSITE" id="PS51257">
    <property type="entry name" value="PROKAR_LIPOPROTEIN"/>
    <property type="match status" value="1"/>
</dbReference>
<reference evidence="2 3" key="1">
    <citation type="submission" date="2016-01" db="EMBL/GenBank/DDBJ databases">
        <title>Genome sequencing of Roseivirga spongicola UST030701-084.</title>
        <authorList>
            <person name="Selvaratnam C."/>
            <person name="Thevarajoo S."/>
            <person name="Goh K.M."/>
            <person name="Ee R."/>
            <person name="Chan K.-G."/>
            <person name="Chong C.S."/>
        </authorList>
    </citation>
    <scope>NUCLEOTIDE SEQUENCE [LARGE SCALE GENOMIC DNA]</scope>
    <source>
        <strain evidence="2 3">UST030701-084</strain>
    </source>
</reference>
<dbReference type="Proteomes" id="UP000075606">
    <property type="component" value="Unassembled WGS sequence"/>
</dbReference>
<dbReference type="SUPFAM" id="SSF51695">
    <property type="entry name" value="PLC-like phosphodiesterases"/>
    <property type="match status" value="1"/>
</dbReference>
<evidence type="ECO:0000313" key="3">
    <source>
        <dbReference type="Proteomes" id="UP000075606"/>
    </source>
</evidence>
<dbReference type="OrthoDB" id="9794455at2"/>
<dbReference type="InterPro" id="IPR017946">
    <property type="entry name" value="PLC-like_Pdiesterase_TIM-brl"/>
</dbReference>
<dbReference type="AlphaFoldDB" id="A0A150WZE7"/>
<dbReference type="InterPro" id="IPR039559">
    <property type="entry name" value="AIM6_PI-PLC-like_dom"/>
</dbReference>
<dbReference type="Pfam" id="PF13653">
    <property type="entry name" value="GDPD_2"/>
    <property type="match status" value="1"/>
</dbReference>
<gene>
    <name evidence="2" type="ORF">AWW68_17750</name>
</gene>
<dbReference type="GO" id="GO:0006629">
    <property type="term" value="P:lipid metabolic process"/>
    <property type="evidence" value="ECO:0007669"/>
    <property type="project" value="InterPro"/>
</dbReference>
<dbReference type="RefSeq" id="WP_068224916.1">
    <property type="nucleotide sequence ID" value="NZ_LRPC01000031.1"/>
</dbReference>
<dbReference type="EMBL" id="LRPC01000031">
    <property type="protein sequence ID" value="KYG71861.1"/>
    <property type="molecule type" value="Genomic_DNA"/>
</dbReference>
<evidence type="ECO:0000313" key="2">
    <source>
        <dbReference type="EMBL" id="KYG71861.1"/>
    </source>
</evidence>